<protein>
    <submittedName>
        <fullName evidence="1">Uncharacterized protein</fullName>
    </submittedName>
</protein>
<dbReference type="Proteomes" id="UP000515512">
    <property type="component" value="Chromosome"/>
</dbReference>
<reference evidence="1 2" key="1">
    <citation type="submission" date="2020-07" db="EMBL/GenBank/DDBJ databases">
        <authorList>
            <person name="Zhuang K."/>
            <person name="Ran Y."/>
        </authorList>
    </citation>
    <scope>NUCLEOTIDE SEQUENCE [LARGE SCALE GENOMIC DNA]</scope>
    <source>
        <strain evidence="1 2">WCH-YHL-001</strain>
    </source>
</reference>
<keyword evidence="2" id="KW-1185">Reference proteome</keyword>
<dbReference type="RefSeq" id="WP_181580794.1">
    <property type="nucleotide sequence ID" value="NZ_CP059399.1"/>
</dbReference>
<evidence type="ECO:0000313" key="2">
    <source>
        <dbReference type="Proteomes" id="UP000515512"/>
    </source>
</evidence>
<dbReference type="EMBL" id="CP059399">
    <property type="protein sequence ID" value="QLY29590.1"/>
    <property type="molecule type" value="Genomic_DNA"/>
</dbReference>
<sequence>MTGTSIGETPPDAPRELTSQLGAVPAGIAAALSESEQAHLAGLIQRAVEHETAELLTDALTELNKVPSFLRKPLMKLLTK</sequence>
<proteinExistence type="predicted"/>
<evidence type="ECO:0000313" key="1">
    <source>
        <dbReference type="EMBL" id="QLY29590.1"/>
    </source>
</evidence>
<name>A0A7D6VH63_9NOCA</name>
<dbReference type="AlphaFoldDB" id="A0A7D6VH63"/>
<accession>A0A7D6VH63</accession>
<gene>
    <name evidence="1" type="ORF">H0264_30770</name>
</gene>
<dbReference type="KEGG" id="nhu:H0264_30770"/>
<organism evidence="1 2">
    <name type="scientific">Nocardia huaxiensis</name>
    <dbReference type="NCBI Taxonomy" id="2755382"/>
    <lineage>
        <taxon>Bacteria</taxon>
        <taxon>Bacillati</taxon>
        <taxon>Actinomycetota</taxon>
        <taxon>Actinomycetes</taxon>
        <taxon>Mycobacteriales</taxon>
        <taxon>Nocardiaceae</taxon>
        <taxon>Nocardia</taxon>
    </lineage>
</organism>